<evidence type="ECO:0000313" key="1">
    <source>
        <dbReference type="EMBL" id="KAH7959986.1"/>
    </source>
</evidence>
<reference evidence="1" key="1">
    <citation type="submission" date="2020-05" db="EMBL/GenBank/DDBJ databases">
        <title>Large-scale comparative analyses of tick genomes elucidate their genetic diversity and vector capacities.</title>
        <authorList>
            <person name="Jia N."/>
            <person name="Wang J."/>
            <person name="Shi W."/>
            <person name="Du L."/>
            <person name="Sun Y."/>
            <person name="Zhan W."/>
            <person name="Jiang J."/>
            <person name="Wang Q."/>
            <person name="Zhang B."/>
            <person name="Ji P."/>
            <person name="Sakyi L.B."/>
            <person name="Cui X."/>
            <person name="Yuan T."/>
            <person name="Jiang B."/>
            <person name="Yang W."/>
            <person name="Lam T.T.-Y."/>
            <person name="Chang Q."/>
            <person name="Ding S."/>
            <person name="Wang X."/>
            <person name="Zhu J."/>
            <person name="Ruan X."/>
            <person name="Zhao L."/>
            <person name="Wei J."/>
            <person name="Que T."/>
            <person name="Du C."/>
            <person name="Cheng J."/>
            <person name="Dai P."/>
            <person name="Han X."/>
            <person name="Huang E."/>
            <person name="Gao Y."/>
            <person name="Liu J."/>
            <person name="Shao H."/>
            <person name="Ye R."/>
            <person name="Li L."/>
            <person name="Wei W."/>
            <person name="Wang X."/>
            <person name="Wang C."/>
            <person name="Yang T."/>
            <person name="Huo Q."/>
            <person name="Li W."/>
            <person name="Guo W."/>
            <person name="Chen H."/>
            <person name="Zhou L."/>
            <person name="Ni X."/>
            <person name="Tian J."/>
            <person name="Zhou Y."/>
            <person name="Sheng Y."/>
            <person name="Liu T."/>
            <person name="Pan Y."/>
            <person name="Xia L."/>
            <person name="Li J."/>
            <person name="Zhao F."/>
            <person name="Cao W."/>
        </authorList>
    </citation>
    <scope>NUCLEOTIDE SEQUENCE</scope>
    <source>
        <strain evidence="1">Dsil-2018</strain>
    </source>
</reference>
<proteinExistence type="predicted"/>
<gene>
    <name evidence="1" type="ORF">HPB49_015777</name>
</gene>
<sequence>MSGSCFSNSDPMDSDNDYTVVEGKRLKRKYRRTTKDVVNTYLGNVAPKGINEVRFNTRKNVVTVEVVTQAALEKLKTVRILGHIEVRSFIVHSGHTRAGVISDVVIDISDEEFQRLLSSTVKVLDFHRFGRSTSVKLLFKGHTLPDHVKVGYVRHPFAPPQKKSRIDMASPDTSDEAPTLAASSGLTKCDRAVQSVG</sequence>
<dbReference type="EMBL" id="CM023472">
    <property type="protein sequence ID" value="KAH7959986.1"/>
    <property type="molecule type" value="Genomic_DNA"/>
</dbReference>
<comment type="caution">
    <text evidence="1">The sequence shown here is derived from an EMBL/GenBank/DDBJ whole genome shotgun (WGS) entry which is preliminary data.</text>
</comment>
<organism evidence="1 2">
    <name type="scientific">Dermacentor silvarum</name>
    <name type="common">Tick</name>
    <dbReference type="NCBI Taxonomy" id="543639"/>
    <lineage>
        <taxon>Eukaryota</taxon>
        <taxon>Metazoa</taxon>
        <taxon>Ecdysozoa</taxon>
        <taxon>Arthropoda</taxon>
        <taxon>Chelicerata</taxon>
        <taxon>Arachnida</taxon>
        <taxon>Acari</taxon>
        <taxon>Parasitiformes</taxon>
        <taxon>Ixodida</taxon>
        <taxon>Ixodoidea</taxon>
        <taxon>Ixodidae</taxon>
        <taxon>Rhipicephalinae</taxon>
        <taxon>Dermacentor</taxon>
    </lineage>
</organism>
<dbReference type="Proteomes" id="UP000821865">
    <property type="component" value="Chromosome 3"/>
</dbReference>
<evidence type="ECO:0000313" key="2">
    <source>
        <dbReference type="Proteomes" id="UP000821865"/>
    </source>
</evidence>
<protein>
    <submittedName>
        <fullName evidence="1">Uncharacterized protein</fullName>
    </submittedName>
</protein>
<keyword evidence="2" id="KW-1185">Reference proteome</keyword>
<accession>A0ACB8D6K3</accession>
<name>A0ACB8D6K3_DERSI</name>